<gene>
    <name evidence="1" type="ORF">Q604_UNBC00653G0001</name>
</gene>
<proteinExistence type="predicted"/>
<name>W1YSR1_9ZZZZ</name>
<protein>
    <submittedName>
        <fullName evidence="1">Uncharacterized protein</fullName>
    </submittedName>
</protein>
<evidence type="ECO:0000313" key="1">
    <source>
        <dbReference type="EMBL" id="ETJ45346.1"/>
    </source>
</evidence>
<feature type="non-terminal residue" evidence="1">
    <location>
        <position position="22"/>
    </location>
</feature>
<organism evidence="1">
    <name type="scientific">human gut metagenome</name>
    <dbReference type="NCBI Taxonomy" id="408170"/>
    <lineage>
        <taxon>unclassified sequences</taxon>
        <taxon>metagenomes</taxon>
        <taxon>organismal metagenomes</taxon>
    </lineage>
</organism>
<reference evidence="1" key="1">
    <citation type="submission" date="2013-12" db="EMBL/GenBank/DDBJ databases">
        <title>A Varibaculum cambriense genome reconstructed from a premature infant gut community with otherwise low bacterial novelty that shifts toward anaerobic metabolism during the third week of life.</title>
        <authorList>
            <person name="Brown C.T."/>
            <person name="Sharon I."/>
            <person name="Thomas B.C."/>
            <person name="Castelle C.J."/>
            <person name="Morowitz M.J."/>
            <person name="Banfield J.F."/>
        </authorList>
    </citation>
    <scope>NUCLEOTIDE SEQUENCE</scope>
</reference>
<comment type="caution">
    <text evidence="1">The sequence shown here is derived from an EMBL/GenBank/DDBJ whole genome shotgun (WGS) entry which is preliminary data.</text>
</comment>
<sequence length="22" mass="2572">MVEVSYERLATIFKALSDETRL</sequence>
<dbReference type="EMBL" id="AZMM01000653">
    <property type="protein sequence ID" value="ETJ45346.1"/>
    <property type="molecule type" value="Genomic_DNA"/>
</dbReference>
<accession>W1YSR1</accession>
<dbReference type="AlphaFoldDB" id="W1YSR1"/>